<dbReference type="Gene3D" id="3.90.70.10">
    <property type="entry name" value="Cysteine proteinases"/>
    <property type="match status" value="1"/>
</dbReference>
<dbReference type="SUPFAM" id="SSF54001">
    <property type="entry name" value="Cysteine proteinases"/>
    <property type="match status" value="1"/>
</dbReference>
<sequence>MVNLPVPYLSQNDNQNNPSGSCNVTSMAMVCKFLHPSRNFGKTNKSEQLEDFIYRDFLNRGLSRHNPHDMDEWFKLNKVASVFDGSATLEDIKAHLDRGYPVIIHGYFTAFGHIVVVTGYDETGLIINDPYGEYPYKNWNTGEGVHYSYDLINRTCNIDGIWAHFPFIED</sequence>
<dbReference type="GO" id="GO:0006508">
    <property type="term" value="P:proteolysis"/>
    <property type="evidence" value="ECO:0007669"/>
    <property type="project" value="UniProtKB-KW"/>
</dbReference>
<reference evidence="2 3" key="1">
    <citation type="journal article" date="2020" name="Microb. Ecol.">
        <title>Novel Virus on Filamentous Arthronema africanum Cyanobacterium.</title>
        <authorList>
            <person name="Petrzik K."/>
            <person name="Lukavsky J."/>
            <person name="Koloniuk I."/>
        </authorList>
    </citation>
    <scope>NUCLEOTIDE SEQUENCE [LARGE SCALE GENOMIC DNA]</scope>
</reference>
<proteinExistence type="predicted"/>
<name>A0A7G3WH50_9CAUD</name>
<dbReference type="EC" id="3.4.22.-" evidence="2"/>
<accession>A0A7G3WH50</accession>
<evidence type="ECO:0000259" key="1">
    <source>
        <dbReference type="Pfam" id="PF13529"/>
    </source>
</evidence>
<dbReference type="InterPro" id="IPR038765">
    <property type="entry name" value="Papain-like_cys_pep_sf"/>
</dbReference>
<keyword evidence="2" id="KW-0378">Hydrolase</keyword>
<dbReference type="InterPro" id="IPR039564">
    <property type="entry name" value="Peptidase_C39-like"/>
</dbReference>
<keyword evidence="3" id="KW-1185">Reference proteome</keyword>
<evidence type="ECO:0000313" key="2">
    <source>
        <dbReference type="EMBL" id="QKE60850.1"/>
    </source>
</evidence>
<dbReference type="GO" id="GO:0001897">
    <property type="term" value="P:symbiont-mediated cytolysis of host cell"/>
    <property type="evidence" value="ECO:0007669"/>
    <property type="project" value="UniProtKB-ARBA"/>
</dbReference>
<dbReference type="EMBL" id="MT457475">
    <property type="protein sequence ID" value="QKE60850.1"/>
    <property type="molecule type" value="Genomic_DNA"/>
</dbReference>
<organism evidence="2 3">
    <name type="scientific">Arthronema virus TR020</name>
    <dbReference type="NCBI Taxonomy" id="2736280"/>
    <lineage>
        <taxon>Viruses</taxon>
        <taxon>Duplodnaviria</taxon>
        <taxon>Heunggongvirae</taxon>
        <taxon>Uroviricota</taxon>
        <taxon>Caudoviricetes</taxon>
        <taxon>Saffermanviridae</taxon>
        <taxon>Arthrovirus</taxon>
        <taxon>Arthrovirus TR020</taxon>
    </lineage>
</organism>
<evidence type="ECO:0000313" key="3">
    <source>
        <dbReference type="Proteomes" id="UP000516780"/>
    </source>
</evidence>
<protein>
    <submittedName>
        <fullName evidence="2">Putative cysteine protease</fullName>
        <ecNumber evidence="2">3.4.22.-</ecNumber>
    </submittedName>
</protein>
<dbReference type="GO" id="GO:0008233">
    <property type="term" value="F:peptidase activity"/>
    <property type="evidence" value="ECO:0007669"/>
    <property type="project" value="UniProtKB-KW"/>
</dbReference>
<feature type="domain" description="Peptidase C39-like" evidence="1">
    <location>
        <begin position="4"/>
        <end position="131"/>
    </location>
</feature>
<dbReference type="Pfam" id="PF13529">
    <property type="entry name" value="Peptidase_C39_2"/>
    <property type="match status" value="1"/>
</dbReference>
<keyword evidence="2" id="KW-0645">Protease</keyword>
<dbReference type="Proteomes" id="UP000516780">
    <property type="component" value="Segment"/>
</dbReference>